<feature type="region of interest" description="Disordered" evidence="1">
    <location>
        <begin position="272"/>
        <end position="314"/>
    </location>
</feature>
<organism evidence="2 3">
    <name type="scientific">Micromonospora purpureochromogenes</name>
    <dbReference type="NCBI Taxonomy" id="47872"/>
    <lineage>
        <taxon>Bacteria</taxon>
        <taxon>Bacillati</taxon>
        <taxon>Actinomycetota</taxon>
        <taxon>Actinomycetes</taxon>
        <taxon>Micromonosporales</taxon>
        <taxon>Micromonosporaceae</taxon>
        <taxon>Micromonospora</taxon>
    </lineage>
</organism>
<evidence type="ECO:0000313" key="2">
    <source>
        <dbReference type="EMBL" id="NYF59769.1"/>
    </source>
</evidence>
<evidence type="ECO:0000313" key="3">
    <source>
        <dbReference type="Proteomes" id="UP000631553"/>
    </source>
</evidence>
<comment type="caution">
    <text evidence="2">The sequence shown here is derived from an EMBL/GenBank/DDBJ whole genome shotgun (WGS) entry which is preliminary data.</text>
</comment>
<protein>
    <submittedName>
        <fullName evidence="2">Uncharacterized protein</fullName>
    </submittedName>
</protein>
<keyword evidence="3" id="KW-1185">Reference proteome</keyword>
<evidence type="ECO:0000256" key="1">
    <source>
        <dbReference type="SAM" id="MobiDB-lite"/>
    </source>
</evidence>
<reference evidence="2 3" key="1">
    <citation type="submission" date="2020-07" db="EMBL/GenBank/DDBJ databases">
        <title>Sequencing the genomes of 1000 actinobacteria strains.</title>
        <authorList>
            <person name="Klenk H.-P."/>
        </authorList>
    </citation>
    <scope>NUCLEOTIDE SEQUENCE [LARGE SCALE GENOMIC DNA]</scope>
    <source>
        <strain evidence="2 3">DSM 43814</strain>
    </source>
</reference>
<dbReference type="Proteomes" id="UP000631553">
    <property type="component" value="Unassembled WGS sequence"/>
</dbReference>
<gene>
    <name evidence="2" type="ORF">HDA35_005600</name>
</gene>
<dbReference type="RefSeq" id="WP_179805404.1">
    <property type="nucleotide sequence ID" value="NZ_JACCCQ010000001.1"/>
</dbReference>
<sequence length="314" mass="34921">MTSTSSTKPPAQWRQRGLRGLKLTWKATVRTGQWVKTRWEQLVAALQDAEPAAAPTVPPARPGQLVEQRTASGPLTVPARDYVFHFVVRATFTWSSNRLGADRLSWYAQAWTTQASQRARRAAAKLSRTLPATQAGKLEVALQNELARQGRWTFGRADAVVTCEPEISVELDGQVRELLRPYGEQIIKVEREYDVHRRRAESAERICRQWITVMELFVDSPAAETFGQDVKDDLISAVQQVKRDAEAAAEWSRRLRTAGSVNADLLHPHIWFDHPASPARDEGRANGQPEPAVDTPKTDGDQAAAADSGSNPTR</sequence>
<proteinExistence type="predicted"/>
<accession>A0ABX2RWY1</accession>
<dbReference type="EMBL" id="JACCCQ010000001">
    <property type="protein sequence ID" value="NYF59769.1"/>
    <property type="molecule type" value="Genomic_DNA"/>
</dbReference>
<name>A0ABX2RWY1_9ACTN</name>